<dbReference type="KEGG" id="poz:I0K15_15565"/>
<evidence type="ECO:0000313" key="2">
    <source>
        <dbReference type="EMBL" id="QPH56241.1"/>
    </source>
</evidence>
<name>A0A7S9QFG5_9RHOB</name>
<evidence type="ECO:0000313" key="3">
    <source>
        <dbReference type="Proteomes" id="UP000594800"/>
    </source>
</evidence>
<dbReference type="InterPro" id="IPR035948">
    <property type="entry name" value="YwqG-like_sf"/>
</dbReference>
<dbReference type="Proteomes" id="UP000594800">
    <property type="component" value="Chromosome"/>
</dbReference>
<dbReference type="InterPro" id="IPR015315">
    <property type="entry name" value="DUF1963"/>
</dbReference>
<accession>A0A7S9QFG5</accession>
<evidence type="ECO:0000256" key="1">
    <source>
        <dbReference type="SAM" id="MobiDB-lite"/>
    </source>
</evidence>
<protein>
    <submittedName>
        <fullName evidence="2">DUF1963 domain-containing protein</fullName>
    </submittedName>
</protein>
<dbReference type="Pfam" id="PF09234">
    <property type="entry name" value="DUF1963"/>
    <property type="match status" value="1"/>
</dbReference>
<gene>
    <name evidence="2" type="ORF">I0K15_15565</name>
</gene>
<dbReference type="EMBL" id="CP064942">
    <property type="protein sequence ID" value="QPH56241.1"/>
    <property type="molecule type" value="Genomic_DNA"/>
</dbReference>
<dbReference type="SUPFAM" id="SSF103032">
    <property type="entry name" value="Hypothetical protein YwqG"/>
    <property type="match status" value="1"/>
</dbReference>
<keyword evidence="3" id="KW-1185">Reference proteome</keyword>
<feature type="compositionally biased region" description="Polar residues" evidence="1">
    <location>
        <begin position="137"/>
        <end position="152"/>
    </location>
</feature>
<proteinExistence type="predicted"/>
<dbReference type="Gene3D" id="2.30.320.10">
    <property type="entry name" value="YwqG-like"/>
    <property type="match status" value="1"/>
</dbReference>
<dbReference type="AlphaFoldDB" id="A0A7S9QFG5"/>
<organism evidence="2 3">
    <name type="scientific">Pontivivens ytuae</name>
    <dbReference type="NCBI Taxonomy" id="2789856"/>
    <lineage>
        <taxon>Bacteria</taxon>
        <taxon>Pseudomonadati</taxon>
        <taxon>Pseudomonadota</taxon>
        <taxon>Alphaproteobacteria</taxon>
        <taxon>Rhodobacterales</taxon>
        <taxon>Paracoccaceae</taxon>
        <taxon>Pontivivens</taxon>
    </lineage>
</organism>
<sequence>MARAARLRHGEGRYRWRRVGRGLPVPSPLCFIAQIDLATLPARPPELPTEGMLSYFYDAVAQPWGAVPRTRSEVSLSGRRPERSSPAVTRRSSPVPSMSRSHRSRRVPPRACRPSSRRRPTRSMDGPARQIPMRTGTRPSSCASTRAGSRPSTVWAAIPC</sequence>
<feature type="region of interest" description="Disordered" evidence="1">
    <location>
        <begin position="69"/>
        <end position="154"/>
    </location>
</feature>
<reference evidence="2 3" key="1">
    <citation type="submission" date="2020-11" db="EMBL/GenBank/DDBJ databases">
        <title>Description of Pontivivens ytuae sp. nov. isolated from deep sea sediment of Mariana Trench.</title>
        <authorList>
            <person name="Wang Z."/>
            <person name="Sun Q.-L."/>
            <person name="Xu X.-D."/>
            <person name="Tang Y.-Z."/>
            <person name="Zhang J."/>
        </authorList>
    </citation>
    <scope>NUCLEOTIDE SEQUENCE [LARGE SCALE GENOMIC DNA]</scope>
    <source>
        <strain evidence="2 3">MT2928</strain>
    </source>
</reference>
<feature type="compositionally biased region" description="Low complexity" evidence="1">
    <location>
        <begin position="90"/>
        <end position="99"/>
    </location>
</feature>